<keyword evidence="1" id="KW-1133">Transmembrane helix</keyword>
<keyword evidence="1" id="KW-0472">Membrane</keyword>
<name>A0A0F9A7A7_9ZZZZ</name>
<proteinExistence type="predicted"/>
<sequence>MRKQNIFDKIWRHERDDEGDFGSRAFLHIPVGIYMGLFPFSRGLRELFIRYEENEDKHVADEAWKDYAGAMVGYVIGRTMFWVALVGLVVWLVSR</sequence>
<comment type="caution">
    <text evidence="2">The sequence shown here is derived from an EMBL/GenBank/DDBJ whole genome shotgun (WGS) entry which is preliminary data.</text>
</comment>
<protein>
    <submittedName>
        <fullName evidence="2">Uncharacterized protein</fullName>
    </submittedName>
</protein>
<accession>A0A0F9A7A7</accession>
<evidence type="ECO:0000256" key="1">
    <source>
        <dbReference type="SAM" id="Phobius"/>
    </source>
</evidence>
<organism evidence="2">
    <name type="scientific">marine sediment metagenome</name>
    <dbReference type="NCBI Taxonomy" id="412755"/>
    <lineage>
        <taxon>unclassified sequences</taxon>
        <taxon>metagenomes</taxon>
        <taxon>ecological metagenomes</taxon>
    </lineage>
</organism>
<feature type="transmembrane region" description="Helical" evidence="1">
    <location>
        <begin position="71"/>
        <end position="93"/>
    </location>
</feature>
<dbReference type="EMBL" id="LAZR01059313">
    <property type="protein sequence ID" value="KKK68051.1"/>
    <property type="molecule type" value="Genomic_DNA"/>
</dbReference>
<gene>
    <name evidence="2" type="ORF">LCGC14_2947930</name>
</gene>
<reference evidence="2" key="1">
    <citation type="journal article" date="2015" name="Nature">
        <title>Complex archaea that bridge the gap between prokaryotes and eukaryotes.</title>
        <authorList>
            <person name="Spang A."/>
            <person name="Saw J.H."/>
            <person name="Jorgensen S.L."/>
            <person name="Zaremba-Niedzwiedzka K."/>
            <person name="Martijn J."/>
            <person name="Lind A.E."/>
            <person name="van Eijk R."/>
            <person name="Schleper C."/>
            <person name="Guy L."/>
            <person name="Ettema T.J."/>
        </authorList>
    </citation>
    <scope>NUCLEOTIDE SEQUENCE</scope>
</reference>
<evidence type="ECO:0000313" key="2">
    <source>
        <dbReference type="EMBL" id="KKK68051.1"/>
    </source>
</evidence>
<feature type="transmembrane region" description="Helical" evidence="1">
    <location>
        <begin position="21"/>
        <end position="40"/>
    </location>
</feature>
<dbReference type="AlphaFoldDB" id="A0A0F9A7A7"/>
<keyword evidence="1" id="KW-0812">Transmembrane</keyword>